<dbReference type="Proteomes" id="UP000886595">
    <property type="component" value="Unassembled WGS sequence"/>
</dbReference>
<organism evidence="1 2">
    <name type="scientific">Brassica carinata</name>
    <name type="common">Ethiopian mustard</name>
    <name type="synonym">Abyssinian cabbage</name>
    <dbReference type="NCBI Taxonomy" id="52824"/>
    <lineage>
        <taxon>Eukaryota</taxon>
        <taxon>Viridiplantae</taxon>
        <taxon>Streptophyta</taxon>
        <taxon>Embryophyta</taxon>
        <taxon>Tracheophyta</taxon>
        <taxon>Spermatophyta</taxon>
        <taxon>Magnoliopsida</taxon>
        <taxon>eudicotyledons</taxon>
        <taxon>Gunneridae</taxon>
        <taxon>Pentapetalae</taxon>
        <taxon>rosids</taxon>
        <taxon>malvids</taxon>
        <taxon>Brassicales</taxon>
        <taxon>Brassicaceae</taxon>
        <taxon>Brassiceae</taxon>
        <taxon>Brassica</taxon>
    </lineage>
</organism>
<sequence>MAKPSKSSTPPTHLSQYCNNSFENMRHDYFGDLIFMEGKLQMYNKQFGLTNSFSVEIPKNTSIQAPISAVTHLTALEFGWSD</sequence>
<protein>
    <submittedName>
        <fullName evidence="1">Uncharacterized protein</fullName>
    </submittedName>
</protein>
<reference evidence="1 2" key="1">
    <citation type="submission" date="2020-02" db="EMBL/GenBank/DDBJ databases">
        <authorList>
            <person name="Ma Q."/>
            <person name="Huang Y."/>
            <person name="Song X."/>
            <person name="Pei D."/>
        </authorList>
    </citation>
    <scope>NUCLEOTIDE SEQUENCE [LARGE SCALE GENOMIC DNA]</scope>
    <source>
        <strain evidence="1">Sxm20200214</strain>
        <tissue evidence="1">Leaf</tissue>
    </source>
</reference>
<evidence type="ECO:0000313" key="2">
    <source>
        <dbReference type="Proteomes" id="UP000886595"/>
    </source>
</evidence>
<dbReference type="OrthoDB" id="668733at2759"/>
<dbReference type="AlphaFoldDB" id="A0A8X8AZS0"/>
<accession>A0A8X8AZS0</accession>
<comment type="caution">
    <text evidence="1">The sequence shown here is derived from an EMBL/GenBank/DDBJ whole genome shotgun (WGS) entry which is preliminary data.</text>
</comment>
<keyword evidence="2" id="KW-1185">Reference proteome</keyword>
<dbReference type="EMBL" id="JAAMPC010000004">
    <property type="protein sequence ID" value="KAG2317530.1"/>
    <property type="molecule type" value="Genomic_DNA"/>
</dbReference>
<name>A0A8X8AZS0_BRACI</name>
<proteinExistence type="predicted"/>
<gene>
    <name evidence="1" type="ORF">Bca52824_020652</name>
</gene>
<evidence type="ECO:0000313" key="1">
    <source>
        <dbReference type="EMBL" id="KAG2317530.1"/>
    </source>
</evidence>